<dbReference type="SUPFAM" id="SSF54106">
    <property type="entry name" value="LysM domain"/>
    <property type="match status" value="1"/>
</dbReference>
<reference evidence="2 3" key="2">
    <citation type="submission" date="2009-02" db="EMBL/GenBank/DDBJ databases">
        <title>Draft genome sequence of Clostridium methylpentosum (DSM 5476).</title>
        <authorList>
            <person name="Sudarsanam P."/>
            <person name="Ley R."/>
            <person name="Guruge J."/>
            <person name="Turnbaugh P.J."/>
            <person name="Mahowald M."/>
            <person name="Liep D."/>
            <person name="Gordon J."/>
        </authorList>
    </citation>
    <scope>NUCLEOTIDE SEQUENCE [LARGE SCALE GENOMIC DNA]</scope>
    <source>
        <strain evidence="2 3">DSM 5476</strain>
    </source>
</reference>
<dbReference type="InterPro" id="IPR052196">
    <property type="entry name" value="Bact_Kbp"/>
</dbReference>
<dbReference type="CDD" id="cd00118">
    <property type="entry name" value="LysM"/>
    <property type="match status" value="1"/>
</dbReference>
<gene>
    <name evidence="2" type="ORF">CLOSTMETH_01745</name>
</gene>
<dbReference type="STRING" id="537013.CLOSTMETH_01745"/>
<dbReference type="HOGENOM" id="CLU_077348_0_0_9"/>
<dbReference type="eggNOG" id="COG1652">
    <property type="taxonomic scope" value="Bacteria"/>
</dbReference>
<accession>C0ED24</accession>
<dbReference type="Gene3D" id="3.10.350.10">
    <property type="entry name" value="LysM domain"/>
    <property type="match status" value="1"/>
</dbReference>
<protein>
    <submittedName>
        <fullName evidence="2">LysM domain protein</fullName>
    </submittedName>
</protein>
<dbReference type="Proteomes" id="UP000003340">
    <property type="component" value="Unassembled WGS sequence"/>
</dbReference>
<dbReference type="AlphaFoldDB" id="C0ED24"/>
<dbReference type="EMBL" id="ACEC01000058">
    <property type="protein sequence ID" value="EEG30676.1"/>
    <property type="molecule type" value="Genomic_DNA"/>
</dbReference>
<evidence type="ECO:0000313" key="3">
    <source>
        <dbReference type="Proteomes" id="UP000003340"/>
    </source>
</evidence>
<dbReference type="InterPro" id="IPR036779">
    <property type="entry name" value="LysM_dom_sf"/>
</dbReference>
<keyword evidence="3" id="KW-1185">Reference proteome</keyword>
<reference evidence="2 3" key="1">
    <citation type="submission" date="2009-01" db="EMBL/GenBank/DDBJ databases">
        <authorList>
            <person name="Fulton L."/>
            <person name="Clifton S."/>
            <person name="Fulton B."/>
            <person name="Xu J."/>
            <person name="Minx P."/>
            <person name="Pepin K.H."/>
            <person name="Johnson M."/>
            <person name="Bhonagiri V."/>
            <person name="Nash W.E."/>
            <person name="Mardis E.R."/>
            <person name="Wilson R.K."/>
        </authorList>
    </citation>
    <scope>NUCLEOTIDE SEQUENCE [LARGE SCALE GENOMIC DNA]</scope>
    <source>
        <strain evidence="2 3">DSM 5476</strain>
    </source>
</reference>
<evidence type="ECO:0000313" key="2">
    <source>
        <dbReference type="EMBL" id="EEG30676.1"/>
    </source>
</evidence>
<dbReference type="InterPro" id="IPR018392">
    <property type="entry name" value="LysM"/>
</dbReference>
<name>C0ED24_9FIRM</name>
<organism evidence="2 3">
    <name type="scientific">[Clostridium] methylpentosum DSM 5476</name>
    <dbReference type="NCBI Taxonomy" id="537013"/>
    <lineage>
        <taxon>Bacteria</taxon>
        <taxon>Bacillati</taxon>
        <taxon>Bacillota</taxon>
        <taxon>Clostridia</taxon>
        <taxon>Eubacteriales</taxon>
        <taxon>Oscillospiraceae</taxon>
        <taxon>Oscillospiraceae incertae sedis</taxon>
    </lineage>
</organism>
<dbReference type="SMART" id="SM00257">
    <property type="entry name" value="LysM"/>
    <property type="match status" value="1"/>
</dbReference>
<dbReference type="Pfam" id="PF01476">
    <property type="entry name" value="LysM"/>
    <property type="match status" value="1"/>
</dbReference>
<dbReference type="PROSITE" id="PS51782">
    <property type="entry name" value="LYSM"/>
    <property type="match status" value="1"/>
</dbReference>
<dbReference type="PANTHER" id="PTHR34700">
    <property type="entry name" value="POTASSIUM BINDING PROTEIN KBP"/>
    <property type="match status" value="1"/>
</dbReference>
<dbReference type="PANTHER" id="PTHR34700:SF4">
    <property type="entry name" value="PHAGE-LIKE ELEMENT PBSX PROTEIN XKDP"/>
    <property type="match status" value="1"/>
</dbReference>
<proteinExistence type="predicted"/>
<feature type="domain" description="LysM" evidence="1">
    <location>
        <begin position="156"/>
        <end position="205"/>
    </location>
</feature>
<sequence length="206" mass="23515">MDIYLTDKYNNRIRFPLLPETISVNESSRYQSYDLMDIGEVKLPAGENLPVISWEGVLPGEARKSDPYIHGNWTHPKEIVSTLSQFRSSEEKVTLLITETPINKYVYIDEFQVTYEGFAVDSRYSIILSEAKDLNVATEMAAAPQPVSRPAPKPSNTYTVVRGDCLWNIAIKFYGKGSLYTRIYEANKNQIKDPHWIYPGQVFVIP</sequence>
<evidence type="ECO:0000259" key="1">
    <source>
        <dbReference type="PROSITE" id="PS51782"/>
    </source>
</evidence>
<comment type="caution">
    <text evidence="2">The sequence shown here is derived from an EMBL/GenBank/DDBJ whole genome shotgun (WGS) entry which is preliminary data.</text>
</comment>